<dbReference type="AlphaFoldDB" id="A0A8T1RQ57"/>
<dbReference type="PANTHER" id="PTHR33116">
    <property type="entry name" value="REVERSE TRANSCRIPTASE ZINC-BINDING DOMAIN-CONTAINING PROTEIN-RELATED-RELATED"/>
    <property type="match status" value="1"/>
</dbReference>
<evidence type="ECO:0000313" key="1">
    <source>
        <dbReference type="EMBL" id="KAG6668001.1"/>
    </source>
</evidence>
<comment type="caution">
    <text evidence="1">The sequence shown here is derived from an EMBL/GenBank/DDBJ whole genome shotgun (WGS) entry which is preliminary data.</text>
</comment>
<dbReference type="PANTHER" id="PTHR33116:SF78">
    <property type="entry name" value="OS12G0587133 PROTEIN"/>
    <property type="match status" value="1"/>
</dbReference>
<name>A0A8T1RQ57_CARIL</name>
<organism evidence="1 2">
    <name type="scientific">Carya illinoinensis</name>
    <name type="common">Pecan</name>
    <dbReference type="NCBI Taxonomy" id="32201"/>
    <lineage>
        <taxon>Eukaryota</taxon>
        <taxon>Viridiplantae</taxon>
        <taxon>Streptophyta</taxon>
        <taxon>Embryophyta</taxon>
        <taxon>Tracheophyta</taxon>
        <taxon>Spermatophyta</taxon>
        <taxon>Magnoliopsida</taxon>
        <taxon>eudicotyledons</taxon>
        <taxon>Gunneridae</taxon>
        <taxon>Pentapetalae</taxon>
        <taxon>rosids</taxon>
        <taxon>fabids</taxon>
        <taxon>Fagales</taxon>
        <taxon>Juglandaceae</taxon>
        <taxon>Carya</taxon>
    </lineage>
</organism>
<proteinExistence type="predicted"/>
<reference evidence="1" key="1">
    <citation type="submission" date="2020-12" db="EMBL/GenBank/DDBJ databases">
        <title>WGS assembly of Carya illinoinensis cv. Pawnee.</title>
        <authorList>
            <person name="Platts A."/>
            <person name="Shu S."/>
            <person name="Wright S."/>
            <person name="Barry K."/>
            <person name="Edger P."/>
            <person name="Pires J.C."/>
            <person name="Schmutz J."/>
        </authorList>
    </citation>
    <scope>NUCLEOTIDE SEQUENCE</scope>
    <source>
        <tissue evidence="1">Leaf</tissue>
    </source>
</reference>
<protein>
    <submittedName>
        <fullName evidence="1">Uncharacterized protein</fullName>
    </submittedName>
</protein>
<dbReference type="Proteomes" id="UP000811609">
    <property type="component" value="Chromosome 1"/>
</dbReference>
<dbReference type="EMBL" id="CM031809">
    <property type="protein sequence ID" value="KAG6668001.1"/>
    <property type="molecule type" value="Genomic_DNA"/>
</dbReference>
<accession>A0A8T1RQ57</accession>
<evidence type="ECO:0000313" key="2">
    <source>
        <dbReference type="Proteomes" id="UP000811609"/>
    </source>
</evidence>
<gene>
    <name evidence="1" type="ORF">CIPAW_01G140200</name>
</gene>
<keyword evidence="2" id="KW-1185">Reference proteome</keyword>
<sequence>MATIFGCKISHLPMKYLGSRWVFITNYKSISIWNDVLEKMEWKLDSWQQMYSSKGGRVTLIKSTLSKLPTYFLSLFPLPSKVAHFMKKIQLDFPWEGMNDVFKFHL</sequence>